<keyword evidence="2" id="KW-1185">Reference proteome</keyword>
<dbReference type="OrthoDB" id="4069000at2759"/>
<sequence>MVKNFYHKPDVKLEQRVVTNREVISNLLKNQSNIFFISLPENESASQCAELLNNIITRNFVYDPQWNAVLKEFDLESFNDCIFCLILSKIPDWNSIADWRRQVFQAAEMFPTCIPLNDPLKYNFVSDLNACSYFPTDYNSRDIAFASGCSTPILIDINEHENYLSCVQSIGLPNLFTTIDEDCNPVIAYSTGNRDVIVVADIETASQLKSNKGSLTGSTNVPIIIRTDYDTKDKAKAFIDSETHGLSIVGFEVHLALTKFPLIVPQTSDSNPPKTGTTSEQSFLEYVIKRKKSENWLSSLFGINRSISVQKPENDENISELRQFLRLVGELNRSFHKIPFR</sequence>
<dbReference type="EMBL" id="CCBQ010000001">
    <property type="protein sequence ID" value="CDO91697.1"/>
    <property type="molecule type" value="Genomic_DNA"/>
</dbReference>
<dbReference type="Proteomes" id="UP000031516">
    <property type="component" value="Unassembled WGS sequence"/>
</dbReference>
<dbReference type="AlphaFoldDB" id="A0A0A8L0N9"/>
<protein>
    <submittedName>
        <fullName evidence="1">WGS project CCBQ000000000 data, contig 00028</fullName>
    </submittedName>
</protein>
<evidence type="ECO:0000313" key="1">
    <source>
        <dbReference type="EMBL" id="CDO91697.1"/>
    </source>
</evidence>
<reference evidence="1 2" key="1">
    <citation type="submission" date="2014-03" db="EMBL/GenBank/DDBJ databases">
        <title>The genome of Kluyveromyces dobzhanskii.</title>
        <authorList>
            <person name="Nystedt B."/>
            <person name="Astrom S."/>
        </authorList>
    </citation>
    <scope>NUCLEOTIDE SEQUENCE [LARGE SCALE GENOMIC DNA]</scope>
    <source>
        <strain evidence="1 2">CBS 2104</strain>
    </source>
</reference>
<gene>
    <name evidence="1" type="ORF">KLDO_g31</name>
</gene>
<proteinExistence type="predicted"/>
<evidence type="ECO:0000313" key="2">
    <source>
        <dbReference type="Proteomes" id="UP000031516"/>
    </source>
</evidence>
<name>A0A0A8L0N9_9SACH</name>
<accession>A0A0A8L0N9</accession>
<comment type="caution">
    <text evidence="1">The sequence shown here is derived from an EMBL/GenBank/DDBJ whole genome shotgun (WGS) entry which is preliminary data.</text>
</comment>
<organism evidence="1 2">
    <name type="scientific">Kluyveromyces dobzhanskii CBS 2104</name>
    <dbReference type="NCBI Taxonomy" id="1427455"/>
    <lineage>
        <taxon>Eukaryota</taxon>
        <taxon>Fungi</taxon>
        <taxon>Dikarya</taxon>
        <taxon>Ascomycota</taxon>
        <taxon>Saccharomycotina</taxon>
        <taxon>Saccharomycetes</taxon>
        <taxon>Saccharomycetales</taxon>
        <taxon>Saccharomycetaceae</taxon>
        <taxon>Kluyveromyces</taxon>
    </lineage>
</organism>